<evidence type="ECO:0000313" key="3">
    <source>
        <dbReference type="Proteomes" id="UP000812966"/>
    </source>
</evidence>
<dbReference type="AlphaFoldDB" id="A0A8K0JDB7"/>
<dbReference type="EMBL" id="JABELV010000569">
    <property type="protein sequence ID" value="KAG7527156.1"/>
    <property type="molecule type" value="Genomic_DNA"/>
</dbReference>
<protein>
    <submittedName>
        <fullName evidence="2">Uncharacterized protein</fullName>
    </submittedName>
</protein>
<dbReference type="Pfam" id="PF17237">
    <property type="entry name" value="Emr1"/>
    <property type="match status" value="1"/>
</dbReference>
<dbReference type="GO" id="GO:0005739">
    <property type="term" value="C:mitochondrion"/>
    <property type="evidence" value="ECO:0007669"/>
    <property type="project" value="GOC"/>
</dbReference>
<name>A0A8K0JDB7_9TREE</name>
<feature type="transmembrane region" description="Helical" evidence="1">
    <location>
        <begin position="28"/>
        <end position="46"/>
    </location>
</feature>
<keyword evidence="1" id="KW-0812">Transmembrane</keyword>
<organism evidence="2 3">
    <name type="scientific">Filobasidium floriforme</name>
    <dbReference type="NCBI Taxonomy" id="5210"/>
    <lineage>
        <taxon>Eukaryota</taxon>
        <taxon>Fungi</taxon>
        <taxon>Dikarya</taxon>
        <taxon>Basidiomycota</taxon>
        <taxon>Agaricomycotina</taxon>
        <taxon>Tremellomycetes</taxon>
        <taxon>Filobasidiales</taxon>
        <taxon>Filobasidiaceae</taxon>
        <taxon>Filobasidium</taxon>
    </lineage>
</organism>
<gene>
    <name evidence="2" type="ORF">FFLO_07216</name>
</gene>
<dbReference type="GO" id="GO:0007008">
    <property type="term" value="P:outer mitochondrial membrane organization"/>
    <property type="evidence" value="ECO:0007669"/>
    <property type="project" value="InterPro"/>
</dbReference>
<dbReference type="Proteomes" id="UP000812966">
    <property type="component" value="Unassembled WGS sequence"/>
</dbReference>
<reference evidence="2" key="1">
    <citation type="submission" date="2020-04" db="EMBL/GenBank/DDBJ databases">
        <title>Analysis of mating type loci in Filobasidium floriforme.</title>
        <authorList>
            <person name="Nowrousian M."/>
        </authorList>
    </citation>
    <scope>NUCLEOTIDE SEQUENCE</scope>
    <source>
        <strain evidence="2">CBS 6242</strain>
    </source>
</reference>
<sequence length="75" mass="8147">MGKLPNLRSIFASARTLDEEKQLSRATFYRFAVFVGSCVFISLLASKSNSSARDTKRAVSSAVTQVFTDGGLKLV</sequence>
<keyword evidence="1" id="KW-0472">Membrane</keyword>
<dbReference type="InterPro" id="IPR035195">
    <property type="entry name" value="Emr1"/>
</dbReference>
<proteinExistence type="predicted"/>
<keyword evidence="1" id="KW-1133">Transmembrane helix</keyword>
<accession>A0A8K0JDB7</accession>
<comment type="caution">
    <text evidence="2">The sequence shown here is derived from an EMBL/GenBank/DDBJ whole genome shotgun (WGS) entry which is preliminary data.</text>
</comment>
<evidence type="ECO:0000313" key="2">
    <source>
        <dbReference type="EMBL" id="KAG7527156.1"/>
    </source>
</evidence>
<evidence type="ECO:0000256" key="1">
    <source>
        <dbReference type="SAM" id="Phobius"/>
    </source>
</evidence>
<keyword evidence="3" id="KW-1185">Reference proteome</keyword>